<feature type="region of interest" description="Disordered" evidence="1">
    <location>
        <begin position="69"/>
        <end position="116"/>
    </location>
</feature>
<comment type="caution">
    <text evidence="3">The sequence shown here is derived from an EMBL/GenBank/DDBJ whole genome shotgun (WGS) entry which is preliminary data.</text>
</comment>
<evidence type="ECO:0000256" key="2">
    <source>
        <dbReference type="SAM" id="SignalP"/>
    </source>
</evidence>
<feature type="chain" id="PRO_5038371422" description="Secreted protein" evidence="2">
    <location>
        <begin position="33"/>
        <end position="120"/>
    </location>
</feature>
<keyword evidence="2" id="KW-0732">Signal</keyword>
<dbReference type="EMBL" id="QWFA01000047">
    <property type="protein sequence ID" value="ROV68410.1"/>
    <property type="molecule type" value="Genomic_DNA"/>
</dbReference>
<feature type="signal peptide" evidence="2">
    <location>
        <begin position="1"/>
        <end position="32"/>
    </location>
</feature>
<evidence type="ECO:0000313" key="4">
    <source>
        <dbReference type="Proteomes" id="UP000285596"/>
    </source>
</evidence>
<evidence type="ECO:0000256" key="1">
    <source>
        <dbReference type="SAM" id="MobiDB-lite"/>
    </source>
</evidence>
<protein>
    <recommendedName>
        <fullName evidence="5">Secreted protein</fullName>
    </recommendedName>
</protein>
<dbReference type="Proteomes" id="UP000285596">
    <property type="component" value="Unassembled WGS sequence"/>
</dbReference>
<reference evidence="3 4" key="1">
    <citation type="submission" date="2018-08" db="EMBL/GenBank/DDBJ databases">
        <title>Streptomyces globisporus 1912-4Crt, whole genome shotgun sequence.</title>
        <authorList>
            <person name="Matselyukh B."/>
        </authorList>
    </citation>
    <scope>NUCLEOTIDE SEQUENCE [LARGE SCALE GENOMIC DNA]</scope>
    <source>
        <strain evidence="3 4">1912-4Crt</strain>
    </source>
</reference>
<name>A0A423V1C9_STRGL</name>
<organism evidence="3 4">
    <name type="scientific">Streptomyces globisporus</name>
    <dbReference type="NCBI Taxonomy" id="1908"/>
    <lineage>
        <taxon>Bacteria</taxon>
        <taxon>Bacillati</taxon>
        <taxon>Actinomycetota</taxon>
        <taxon>Actinomycetes</taxon>
        <taxon>Kitasatosporales</taxon>
        <taxon>Streptomycetaceae</taxon>
        <taxon>Streptomyces</taxon>
    </lineage>
</organism>
<dbReference type="AlphaFoldDB" id="A0A423V1C9"/>
<evidence type="ECO:0008006" key="5">
    <source>
        <dbReference type="Google" id="ProtNLM"/>
    </source>
</evidence>
<accession>A0A423V1C9</accession>
<evidence type="ECO:0000313" key="3">
    <source>
        <dbReference type="EMBL" id="ROV68410.1"/>
    </source>
</evidence>
<gene>
    <name evidence="3" type="ORF">D3105_11380</name>
</gene>
<sequence length="120" mass="12137">MRCRGMLALYAGIAVLLMISAFTLGSSSQALATVDAAAHSGDRAVSAFDPSGPNIPLDGVDGDVTLQQRHKAGSTTTPAPVQAGVPSSAPDLHDCSAGVSRHHASSSGSRSPAQARILRC</sequence>
<proteinExistence type="predicted"/>